<protein>
    <submittedName>
        <fullName evidence="6">Glyoxylase-like metal-dependent hydrolase (Beta-lactamase superfamily II)</fullName>
    </submittedName>
</protein>
<evidence type="ECO:0000256" key="3">
    <source>
        <dbReference type="ARBA" id="ARBA00022801"/>
    </source>
</evidence>
<proteinExistence type="predicted"/>
<dbReference type="AlphaFoldDB" id="A0A7W6BJM3"/>
<feature type="domain" description="Metallo-beta-lactamase" evidence="5">
    <location>
        <begin position="27"/>
        <end position="206"/>
    </location>
</feature>
<evidence type="ECO:0000256" key="2">
    <source>
        <dbReference type="ARBA" id="ARBA00022723"/>
    </source>
</evidence>
<dbReference type="GO" id="GO:0016787">
    <property type="term" value="F:hydrolase activity"/>
    <property type="evidence" value="ECO:0007669"/>
    <property type="project" value="UniProtKB-KW"/>
</dbReference>
<dbReference type="GO" id="GO:0046872">
    <property type="term" value="F:metal ion binding"/>
    <property type="evidence" value="ECO:0007669"/>
    <property type="project" value="UniProtKB-KW"/>
</dbReference>
<keyword evidence="7" id="KW-1185">Reference proteome</keyword>
<evidence type="ECO:0000256" key="1">
    <source>
        <dbReference type="ARBA" id="ARBA00001947"/>
    </source>
</evidence>
<keyword evidence="3 6" id="KW-0378">Hydrolase</keyword>
<dbReference type="Pfam" id="PF00753">
    <property type="entry name" value="Lactamase_B"/>
    <property type="match status" value="1"/>
</dbReference>
<dbReference type="SUPFAM" id="SSF56281">
    <property type="entry name" value="Metallo-hydrolase/oxidoreductase"/>
    <property type="match status" value="1"/>
</dbReference>
<dbReference type="Gene3D" id="3.60.15.10">
    <property type="entry name" value="Ribonuclease Z/Hydroxyacylglutathione hydrolase-like"/>
    <property type="match status" value="1"/>
</dbReference>
<accession>A0A7W6BJM3</accession>
<dbReference type="InterPro" id="IPR051453">
    <property type="entry name" value="MBL_Glyoxalase_II"/>
</dbReference>
<evidence type="ECO:0000259" key="5">
    <source>
        <dbReference type="SMART" id="SM00849"/>
    </source>
</evidence>
<reference evidence="6 7" key="1">
    <citation type="submission" date="2020-08" db="EMBL/GenBank/DDBJ databases">
        <title>Genomic Encyclopedia of Type Strains, Phase IV (KMG-IV): sequencing the most valuable type-strain genomes for metagenomic binning, comparative biology and taxonomic classification.</title>
        <authorList>
            <person name="Goeker M."/>
        </authorList>
    </citation>
    <scope>NUCLEOTIDE SEQUENCE [LARGE SCALE GENOMIC DNA]</scope>
    <source>
        <strain evidence="6 7">DSM 26189</strain>
    </source>
</reference>
<dbReference type="InterPro" id="IPR001279">
    <property type="entry name" value="Metallo-B-lactamas"/>
</dbReference>
<dbReference type="PANTHER" id="PTHR46233:SF3">
    <property type="entry name" value="HYDROXYACYLGLUTATHIONE HYDROLASE GLOC"/>
    <property type="match status" value="1"/>
</dbReference>
<comment type="cofactor">
    <cofactor evidence="1">
        <name>Zn(2+)</name>
        <dbReference type="ChEBI" id="CHEBI:29105"/>
    </cofactor>
</comment>
<dbReference type="PANTHER" id="PTHR46233">
    <property type="entry name" value="HYDROXYACYLGLUTATHIONE HYDROLASE GLOC"/>
    <property type="match status" value="1"/>
</dbReference>
<comment type="caution">
    <text evidence="6">The sequence shown here is derived from an EMBL/GenBank/DDBJ whole genome shotgun (WGS) entry which is preliminary data.</text>
</comment>
<dbReference type="SMART" id="SM00849">
    <property type="entry name" value="Lactamase_B"/>
    <property type="match status" value="1"/>
</dbReference>
<dbReference type="Proteomes" id="UP000571950">
    <property type="component" value="Unassembled WGS sequence"/>
</dbReference>
<keyword evidence="2" id="KW-0479">Metal-binding</keyword>
<dbReference type="InterPro" id="IPR036866">
    <property type="entry name" value="RibonucZ/Hydroxyglut_hydro"/>
</dbReference>
<dbReference type="CDD" id="cd07737">
    <property type="entry name" value="YcbL-like_MBL-fold"/>
    <property type="match status" value="1"/>
</dbReference>
<keyword evidence="4" id="KW-0862">Zinc</keyword>
<gene>
    <name evidence="6" type="ORF">GGR43_001924</name>
</gene>
<name>A0A7W6BJM3_9SPHN</name>
<evidence type="ECO:0000313" key="7">
    <source>
        <dbReference type="Proteomes" id="UP000571950"/>
    </source>
</evidence>
<sequence length="231" mass="24840">MSNDQTAPVPPSVPPLRAAIIPVTPLQQNCTLFWCTSTGKGAFVDPGGDLDRLKKAAADQGVTIEKILVTHGHIDHCGQAGILAGELGVPIEGPQEDDRFWIARLEDDGRRYGIEGRPFEPQRWLHDGDTVTVGDLVLDVIHCPGHTPGHVVFHHAPSRLAIVGDVLFQGSIGRTDFPLGNHQDLIDAITQKLWPLGDDVAFVPGHGPMSNFGHERASNPFVGDRALASGQ</sequence>
<dbReference type="RefSeq" id="WP_281392462.1">
    <property type="nucleotide sequence ID" value="NZ_BSPS01000019.1"/>
</dbReference>
<evidence type="ECO:0000313" key="6">
    <source>
        <dbReference type="EMBL" id="MBB3926207.1"/>
    </source>
</evidence>
<dbReference type="EMBL" id="JACIDT010000006">
    <property type="protein sequence ID" value="MBB3926207.1"/>
    <property type="molecule type" value="Genomic_DNA"/>
</dbReference>
<evidence type="ECO:0000256" key="4">
    <source>
        <dbReference type="ARBA" id="ARBA00022833"/>
    </source>
</evidence>
<organism evidence="6 7">
    <name type="scientific">Sphingobium jiangsuense</name>
    <dbReference type="NCBI Taxonomy" id="870476"/>
    <lineage>
        <taxon>Bacteria</taxon>
        <taxon>Pseudomonadati</taxon>
        <taxon>Pseudomonadota</taxon>
        <taxon>Alphaproteobacteria</taxon>
        <taxon>Sphingomonadales</taxon>
        <taxon>Sphingomonadaceae</taxon>
        <taxon>Sphingobium</taxon>
    </lineage>
</organism>